<keyword evidence="1" id="KW-1133">Transmembrane helix</keyword>
<dbReference type="Proteomes" id="UP000298656">
    <property type="component" value="Chromosome 3"/>
</dbReference>
<dbReference type="KEGG" id="tvl:FAZ95_38705"/>
<reference evidence="2 3" key="1">
    <citation type="submission" date="2019-05" db="EMBL/GenBank/DDBJ databases">
        <title>Burkholderia sp. DHOD12, isolated from subtropical forest soil.</title>
        <authorList>
            <person name="Gao Z.-H."/>
            <person name="Qiu L.-H."/>
        </authorList>
    </citation>
    <scope>NUCLEOTIDE SEQUENCE [LARGE SCALE GENOMIC DNA]</scope>
    <source>
        <strain evidence="2 3">DHOD12</strain>
    </source>
</reference>
<keyword evidence="3" id="KW-1185">Reference proteome</keyword>
<gene>
    <name evidence="2" type="ORF">FAZ95_38705</name>
</gene>
<protein>
    <submittedName>
        <fullName evidence="2">Uncharacterized protein</fullName>
    </submittedName>
</protein>
<name>A0A4P8J403_9BURK</name>
<dbReference type="OrthoDB" id="9148386at2"/>
<dbReference type="AlphaFoldDB" id="A0A4P8J403"/>
<organism evidence="2 3">
    <name type="scientific">Trinickia violacea</name>
    <dbReference type="NCBI Taxonomy" id="2571746"/>
    <lineage>
        <taxon>Bacteria</taxon>
        <taxon>Pseudomonadati</taxon>
        <taxon>Pseudomonadota</taxon>
        <taxon>Betaproteobacteria</taxon>
        <taxon>Burkholderiales</taxon>
        <taxon>Burkholderiaceae</taxon>
        <taxon>Trinickia</taxon>
    </lineage>
</organism>
<evidence type="ECO:0000313" key="3">
    <source>
        <dbReference type="Proteomes" id="UP000298656"/>
    </source>
</evidence>
<feature type="transmembrane region" description="Helical" evidence="1">
    <location>
        <begin position="56"/>
        <end position="75"/>
    </location>
</feature>
<accession>A0A4P8J403</accession>
<keyword evidence="1" id="KW-0812">Transmembrane</keyword>
<dbReference type="RefSeq" id="WP_137337830.1">
    <property type="nucleotide sequence ID" value="NZ_CP040079.1"/>
</dbReference>
<keyword evidence="1" id="KW-0472">Membrane</keyword>
<dbReference type="EMBL" id="CP040079">
    <property type="protein sequence ID" value="QCP55073.1"/>
    <property type="molecule type" value="Genomic_DNA"/>
</dbReference>
<proteinExistence type="predicted"/>
<feature type="transmembrane region" description="Helical" evidence="1">
    <location>
        <begin position="95"/>
        <end position="116"/>
    </location>
</feature>
<sequence length="564" mass="63930">MVDEYCWWFLCFVPLKANAPKFFGFAEFLAALALMVLAWTIAEFRYQFRVRTAPLPLRHITFAMVAAVGLLTLLTDLWRAEQWLVPEGDFLTPEIWQALLGATFLFTFLAWAWFAFIRPPVYGKRNAERYVRELYRVILKGSPSELAIVADEFAHSAKSVIRYATEQTQFAEGQQDLRPRVAAYADDLLLLIADRKFCRAVIESSSGTALAIFQELAETKKYRVQIGTFAKNVVGEAFLNKDSFLFHETAGYESGLIGYVKPLSKAMFGNYQMVEAIGTLLDAKPSNGNAAQWEAYCRLVLVTFRDYVNGGMGGHSFVLHRAKGYIQAAVSDLYKIDGMPENAWDDDIHNRLHVVVKFIRDAVDILDKKGVPPYVRLRIRKNAGPPHETFYDHFASMIFEVVFRASCVKSPQDLCWGIQYVAVWGELFEFGSLNSGAGKIVKFKARRLIYDEIIRMGKFPNFKGARVLSLCLNLMGLACDKGRDSRDTMALHKAVLSWTKKHFVWLHAYNSRVGEACLINGISYEAENRRLVRTYPAEGLRRQASTIYLDLDPAPEESVDSPES</sequence>
<evidence type="ECO:0000313" key="2">
    <source>
        <dbReference type="EMBL" id="QCP55073.1"/>
    </source>
</evidence>
<feature type="transmembrane region" description="Helical" evidence="1">
    <location>
        <begin position="22"/>
        <end position="44"/>
    </location>
</feature>
<evidence type="ECO:0000256" key="1">
    <source>
        <dbReference type="SAM" id="Phobius"/>
    </source>
</evidence>